<evidence type="ECO:0000256" key="5">
    <source>
        <dbReference type="ARBA" id="ARBA00022837"/>
    </source>
</evidence>
<dbReference type="Proteomes" id="UP001208570">
    <property type="component" value="Unassembled WGS sequence"/>
</dbReference>
<feature type="chain" id="PRO_5042249025" description="Sulfatase N-terminal domain-containing protein" evidence="7">
    <location>
        <begin position="25"/>
        <end position="553"/>
    </location>
</feature>
<keyword evidence="5" id="KW-0106">Calcium</keyword>
<keyword evidence="10" id="KW-1185">Reference proteome</keyword>
<feature type="signal peptide" evidence="7">
    <location>
        <begin position="1"/>
        <end position="24"/>
    </location>
</feature>
<dbReference type="PROSITE" id="PS00523">
    <property type="entry name" value="SULFATASE_1"/>
    <property type="match status" value="1"/>
</dbReference>
<keyword evidence="3" id="KW-0479">Metal-binding</keyword>
<name>A0AAD9KEB8_9ANNE</name>
<proteinExistence type="inferred from homology"/>
<evidence type="ECO:0000313" key="9">
    <source>
        <dbReference type="EMBL" id="KAK2169604.1"/>
    </source>
</evidence>
<protein>
    <recommendedName>
        <fullName evidence="8">Sulfatase N-terminal domain-containing protein</fullName>
    </recommendedName>
</protein>
<dbReference type="EMBL" id="JAODUP010000008">
    <property type="protein sequence ID" value="KAK2169604.1"/>
    <property type="molecule type" value="Genomic_DNA"/>
</dbReference>
<keyword evidence="6" id="KW-0472">Membrane</keyword>
<dbReference type="AlphaFoldDB" id="A0AAD9KEB8"/>
<evidence type="ECO:0000256" key="2">
    <source>
        <dbReference type="ARBA" id="ARBA00008779"/>
    </source>
</evidence>
<dbReference type="InterPro" id="IPR024607">
    <property type="entry name" value="Sulfatase_CS"/>
</dbReference>
<evidence type="ECO:0000313" key="10">
    <source>
        <dbReference type="Proteomes" id="UP001208570"/>
    </source>
</evidence>
<keyword evidence="7" id="KW-0732">Signal</keyword>
<dbReference type="InterPro" id="IPR050738">
    <property type="entry name" value="Sulfatase"/>
</dbReference>
<accession>A0AAD9KEB8</accession>
<evidence type="ECO:0000256" key="3">
    <source>
        <dbReference type="ARBA" id="ARBA00022723"/>
    </source>
</evidence>
<evidence type="ECO:0000259" key="8">
    <source>
        <dbReference type="Pfam" id="PF00884"/>
    </source>
</evidence>
<dbReference type="GO" id="GO:0004065">
    <property type="term" value="F:arylsulfatase activity"/>
    <property type="evidence" value="ECO:0007669"/>
    <property type="project" value="TreeGrafter"/>
</dbReference>
<dbReference type="PANTHER" id="PTHR42693">
    <property type="entry name" value="ARYLSULFATASE FAMILY MEMBER"/>
    <property type="match status" value="1"/>
</dbReference>
<dbReference type="Pfam" id="PF00884">
    <property type="entry name" value="Sulfatase"/>
    <property type="match status" value="1"/>
</dbReference>
<keyword evidence="4" id="KW-0378">Hydrolase</keyword>
<comment type="cofactor">
    <cofactor evidence="1">
        <name>Ca(2+)</name>
        <dbReference type="ChEBI" id="CHEBI:29108"/>
    </cofactor>
</comment>
<dbReference type="SUPFAM" id="SSF53649">
    <property type="entry name" value="Alkaline phosphatase-like"/>
    <property type="match status" value="1"/>
</dbReference>
<reference evidence="9" key="1">
    <citation type="journal article" date="2023" name="Mol. Biol. Evol.">
        <title>Third-Generation Sequencing Reveals the Adaptive Role of the Epigenome in Three Deep-Sea Polychaetes.</title>
        <authorList>
            <person name="Perez M."/>
            <person name="Aroh O."/>
            <person name="Sun Y."/>
            <person name="Lan Y."/>
            <person name="Juniper S.K."/>
            <person name="Young C.R."/>
            <person name="Angers B."/>
            <person name="Qian P.Y."/>
        </authorList>
    </citation>
    <scope>NUCLEOTIDE SEQUENCE</scope>
    <source>
        <strain evidence="9">P08H-3</strain>
    </source>
</reference>
<dbReference type="PANTHER" id="PTHR42693:SF49">
    <property type="entry name" value="SULFATASE N-TERMINAL DOMAIN-CONTAINING PROTEIN"/>
    <property type="match status" value="1"/>
</dbReference>
<feature type="transmembrane region" description="Helical" evidence="6">
    <location>
        <begin position="217"/>
        <end position="238"/>
    </location>
</feature>
<evidence type="ECO:0000256" key="4">
    <source>
        <dbReference type="ARBA" id="ARBA00022801"/>
    </source>
</evidence>
<dbReference type="PROSITE" id="PS00149">
    <property type="entry name" value="SULFATASE_2"/>
    <property type="match status" value="1"/>
</dbReference>
<evidence type="ECO:0000256" key="1">
    <source>
        <dbReference type="ARBA" id="ARBA00001913"/>
    </source>
</evidence>
<dbReference type="InterPro" id="IPR017850">
    <property type="entry name" value="Alkaline_phosphatase_core_sf"/>
</dbReference>
<gene>
    <name evidence="9" type="ORF">LSH36_8g01078</name>
</gene>
<keyword evidence="6" id="KW-1133">Transmembrane helix</keyword>
<feature type="transmembrane region" description="Helical" evidence="6">
    <location>
        <begin position="193"/>
        <end position="210"/>
    </location>
</feature>
<dbReference type="Pfam" id="PF14707">
    <property type="entry name" value="Sulfatase_C"/>
    <property type="match status" value="1"/>
</dbReference>
<dbReference type="GO" id="GO:0046872">
    <property type="term" value="F:metal ion binding"/>
    <property type="evidence" value="ECO:0007669"/>
    <property type="project" value="UniProtKB-KW"/>
</dbReference>
<keyword evidence="6" id="KW-0812">Transmembrane</keyword>
<dbReference type="Gene3D" id="3.30.1120.10">
    <property type="match status" value="1"/>
</dbReference>
<comment type="similarity">
    <text evidence="2">Belongs to the sulfatase family.</text>
</comment>
<dbReference type="Gene3D" id="3.40.720.10">
    <property type="entry name" value="Alkaline Phosphatase, subunit A"/>
    <property type="match status" value="1"/>
</dbReference>
<evidence type="ECO:0000256" key="6">
    <source>
        <dbReference type="SAM" id="Phobius"/>
    </source>
</evidence>
<feature type="domain" description="Sulfatase N-terminal" evidence="8">
    <location>
        <begin position="31"/>
        <end position="397"/>
    </location>
</feature>
<dbReference type="InterPro" id="IPR000917">
    <property type="entry name" value="Sulfatase_N"/>
</dbReference>
<organism evidence="9 10">
    <name type="scientific">Paralvinella palmiformis</name>
    <dbReference type="NCBI Taxonomy" id="53620"/>
    <lineage>
        <taxon>Eukaryota</taxon>
        <taxon>Metazoa</taxon>
        <taxon>Spiralia</taxon>
        <taxon>Lophotrochozoa</taxon>
        <taxon>Annelida</taxon>
        <taxon>Polychaeta</taxon>
        <taxon>Sedentaria</taxon>
        <taxon>Canalipalpata</taxon>
        <taxon>Terebellida</taxon>
        <taxon>Terebelliformia</taxon>
        <taxon>Alvinellidae</taxon>
        <taxon>Paralvinella</taxon>
    </lineage>
</organism>
<sequence length="553" mass="62297">MHPVGMIIVTLALLLLVEVQIESAESHQKSPNILLIVADDLGYGDVGCFGNDTVHTPNIDKLAEEGVKFTHNIAAASVCTPSRAALLTGRHPIRYGMMPGNFIRVNVFSSSMNGLPPDEFTLGEMAKEQGYSTALIGKWHLGINCLTYEDNCHHPLKQGFDYYYGLPLTNLRDFATGTEKHYVIRGLSEYTELILVSIAIGGVFFALYLLKMEWIGPVVFLFLALLFSMPSMVFFFLFRNFHLINGIVMRNFDVVEQPVDLEGFTARLVNEGKNFLLQRHRDGRPFLLIMSWLQVHTAMHAGPPFKGRSKHGSYGDEIEEMDWSVGEMLKLLDEMEFTDNTFVYFTSDNGGHVEEIGFHGNREGGWNGIFRGGKGQGAMDGGIRVPTIARYPGVVKPGSGDRLPDKQYFLPGFERDVKTYPSYSVPLILVCCVILGEDVYKVHFASPRWHPGTEGCGFICGCHGSIITWHDPPLLFNIQKDPSERHLLDVNEPKHQEIIQEIYHRVNKFKSSVEDHPSEFCIWKLLPMPWLQACCNGTFPYCHCRDPVYTSLH</sequence>
<evidence type="ECO:0000256" key="7">
    <source>
        <dbReference type="SAM" id="SignalP"/>
    </source>
</evidence>
<comment type="caution">
    <text evidence="9">The sequence shown here is derived from an EMBL/GenBank/DDBJ whole genome shotgun (WGS) entry which is preliminary data.</text>
</comment>